<keyword evidence="2" id="KW-1185">Reference proteome</keyword>
<accession>A0A518HAP3</accession>
<dbReference type="RefSeq" id="WP_145275971.1">
    <property type="nucleotide sequence ID" value="NZ_CP036426.1"/>
</dbReference>
<dbReference type="KEGG" id="tpla:ElP_58240"/>
<dbReference type="Proteomes" id="UP000317835">
    <property type="component" value="Chromosome"/>
</dbReference>
<sequence>MSRPTPLHRLATPAVLALAVCWLAITVPGPRARGQDPADVPLVVRPGPPPLDDFERDEDGDGVPDGGWYNFRDGTLVPEGGVVGPTLLRFEANRPSRPARISRGFGVDGRDVEALVVGLWVRRKGEPLRPGERMGEDPGVLFDLLDADLRSTSRGSMGPFADLPEGRWGRWVTRIAVPPATRDVLMTIGLLGGTGTLEVDGLSIEPVPKGEPPTTNLVVNPGFELGGLVPDHWLIEGDAARVHPGSKSPSMLLLGDSGDMALAPLGQPVRGMDRLAISIAAKGDGLRGGGGAQAVVYFLDDDGEPLPGRASAARAARWAGTFGWRVDRSTVPVPAGASRAVLQLEKVDRLGSIRVDDVSVVGLGGTGGARSWTPFLVAGDGASWPSYEPAEAIEPGSALDFSALLDAPAGSHGFVTVADGRLAFEDGTPARFLGVSVLPPVIYAPPDRVEALADRLARSGVNLVSLADLDTPLGPGGSLIDDTSDDTRTLDPLALADLDRFIAAMKARGLFITITFQSQAHFREEDRIPGGRSLPPGGGPAAAFSPEIRDRALGFAEALLCHVNPETGLALKDDPALAWVTLAGELSLFDLIDDPGALPPEQVDALRERSRADRKGTGRAFWQAAEASQWSSLAAGLRDLGLRVPIAGSSHFRREPEFAAAQRAEGLDLVDDRLFWALPRFADPDRRSLLRRHTAELAEQAEAKRAPDLPYVVGQYASYTDGAWALPWEGPDLLFAAALARSSGWDALVRRGVSRWPDPWGAAASGTGGGQDVFVLPGSVNGNPQVFALLPHASALLLGDAGESSPVGSPGSWDRRTGRLRIESGRTVGIAGVLDGARATRDGLTVESRSPMGAVVASGAGGGPIAGADRVLVTAVARVEPTDLQWVDHWRREVADPGRPPLRVEPIRASVTWDRDGPVSAFVLDDAGRRLAEVGGVQTEAGTRFTLEGDSGRLHWELVASPP</sequence>
<reference evidence="1 2" key="1">
    <citation type="submission" date="2019-02" db="EMBL/GenBank/DDBJ databases">
        <title>Deep-cultivation of Planctomycetes and their phenomic and genomic characterization uncovers novel biology.</title>
        <authorList>
            <person name="Wiegand S."/>
            <person name="Jogler M."/>
            <person name="Boedeker C."/>
            <person name="Pinto D."/>
            <person name="Vollmers J."/>
            <person name="Rivas-Marin E."/>
            <person name="Kohn T."/>
            <person name="Peeters S.H."/>
            <person name="Heuer A."/>
            <person name="Rast P."/>
            <person name="Oberbeckmann S."/>
            <person name="Bunk B."/>
            <person name="Jeske O."/>
            <person name="Meyerdierks A."/>
            <person name="Storesund J.E."/>
            <person name="Kallscheuer N."/>
            <person name="Luecker S."/>
            <person name="Lage O.M."/>
            <person name="Pohl T."/>
            <person name="Merkel B.J."/>
            <person name="Hornburger P."/>
            <person name="Mueller R.-W."/>
            <person name="Bruemmer F."/>
            <person name="Labrenz M."/>
            <person name="Spormann A.M."/>
            <person name="Op den Camp H."/>
            <person name="Overmann J."/>
            <person name="Amann R."/>
            <person name="Jetten M.S.M."/>
            <person name="Mascher T."/>
            <person name="Medema M.H."/>
            <person name="Devos D.P."/>
            <person name="Kaster A.-K."/>
            <person name="Ovreas L."/>
            <person name="Rohde M."/>
            <person name="Galperin M.Y."/>
            <person name="Jogler C."/>
        </authorList>
    </citation>
    <scope>NUCLEOTIDE SEQUENCE [LARGE SCALE GENOMIC DNA]</scope>
    <source>
        <strain evidence="1 2">ElP</strain>
    </source>
</reference>
<dbReference type="AlphaFoldDB" id="A0A518HAP3"/>
<evidence type="ECO:0000313" key="2">
    <source>
        <dbReference type="Proteomes" id="UP000317835"/>
    </source>
</evidence>
<dbReference type="InterPro" id="IPR017853">
    <property type="entry name" value="GH"/>
</dbReference>
<organism evidence="1 2">
    <name type="scientific">Tautonia plasticadhaerens</name>
    <dbReference type="NCBI Taxonomy" id="2527974"/>
    <lineage>
        <taxon>Bacteria</taxon>
        <taxon>Pseudomonadati</taxon>
        <taxon>Planctomycetota</taxon>
        <taxon>Planctomycetia</taxon>
        <taxon>Isosphaerales</taxon>
        <taxon>Isosphaeraceae</taxon>
        <taxon>Tautonia</taxon>
    </lineage>
</organism>
<proteinExistence type="predicted"/>
<evidence type="ECO:0008006" key="3">
    <source>
        <dbReference type="Google" id="ProtNLM"/>
    </source>
</evidence>
<dbReference type="EMBL" id="CP036426">
    <property type="protein sequence ID" value="QDV37877.1"/>
    <property type="molecule type" value="Genomic_DNA"/>
</dbReference>
<dbReference type="Gene3D" id="3.20.20.80">
    <property type="entry name" value="Glycosidases"/>
    <property type="match status" value="1"/>
</dbReference>
<gene>
    <name evidence="1" type="ORF">ElP_58240</name>
</gene>
<dbReference type="SUPFAM" id="SSF51445">
    <property type="entry name" value="(Trans)glycosidases"/>
    <property type="match status" value="1"/>
</dbReference>
<dbReference type="Gene3D" id="2.60.120.260">
    <property type="entry name" value="Galactose-binding domain-like"/>
    <property type="match status" value="1"/>
</dbReference>
<evidence type="ECO:0000313" key="1">
    <source>
        <dbReference type="EMBL" id="QDV37877.1"/>
    </source>
</evidence>
<protein>
    <recommendedName>
        <fullName evidence="3">Glycoside hydrolase family 42 N-terminal domain-containing protein</fullName>
    </recommendedName>
</protein>
<dbReference type="OrthoDB" id="9146353at2"/>
<name>A0A518HAP3_9BACT</name>